<evidence type="ECO:0000313" key="3">
    <source>
        <dbReference type="WBParaSite" id="PDA_v2.g22338.t1"/>
    </source>
</evidence>
<feature type="domain" description="Serine-threonine/tyrosine-protein kinase catalytic" evidence="1">
    <location>
        <begin position="1"/>
        <end position="63"/>
    </location>
</feature>
<dbReference type="PANTHER" id="PTHR24416">
    <property type="entry name" value="TYROSINE-PROTEIN KINASE RECEPTOR"/>
    <property type="match status" value="1"/>
</dbReference>
<evidence type="ECO:0000259" key="1">
    <source>
        <dbReference type="Pfam" id="PF07714"/>
    </source>
</evidence>
<dbReference type="PANTHER" id="PTHR24416:SF611">
    <property type="entry name" value="TYROSINE-PROTEIN KINASE TRANSMEMBRANE RECEPTOR ROR"/>
    <property type="match status" value="1"/>
</dbReference>
<dbReference type="GO" id="GO:0007169">
    <property type="term" value="P:cell surface receptor protein tyrosine kinase signaling pathway"/>
    <property type="evidence" value="ECO:0007669"/>
    <property type="project" value="TreeGrafter"/>
</dbReference>
<dbReference type="GO" id="GO:0043235">
    <property type="term" value="C:receptor complex"/>
    <property type="evidence" value="ECO:0007669"/>
    <property type="project" value="TreeGrafter"/>
</dbReference>
<dbReference type="Pfam" id="PF07714">
    <property type="entry name" value="PK_Tyr_Ser-Thr"/>
    <property type="match status" value="1"/>
</dbReference>
<dbReference type="InterPro" id="IPR011009">
    <property type="entry name" value="Kinase-like_dom_sf"/>
</dbReference>
<dbReference type="GO" id="GO:0005886">
    <property type="term" value="C:plasma membrane"/>
    <property type="evidence" value="ECO:0007669"/>
    <property type="project" value="TreeGrafter"/>
</dbReference>
<dbReference type="InterPro" id="IPR050122">
    <property type="entry name" value="RTK"/>
</dbReference>
<dbReference type="InterPro" id="IPR001245">
    <property type="entry name" value="Ser-Thr/Tyr_kinase_cat_dom"/>
</dbReference>
<reference evidence="3" key="1">
    <citation type="submission" date="2022-11" db="UniProtKB">
        <authorList>
            <consortium name="WormBaseParasite"/>
        </authorList>
    </citation>
    <scope>IDENTIFICATION</scope>
</reference>
<evidence type="ECO:0000313" key="2">
    <source>
        <dbReference type="Proteomes" id="UP000887578"/>
    </source>
</evidence>
<dbReference type="Proteomes" id="UP000887578">
    <property type="component" value="Unplaced"/>
</dbReference>
<proteinExistence type="predicted"/>
<accession>A0A914Q599</accession>
<protein>
    <submittedName>
        <fullName evidence="3">Serine-threonine/tyrosine-protein kinase catalytic domain-containing protein</fullName>
    </submittedName>
</protein>
<dbReference type="WBParaSite" id="PDA_v2.g22338.t1">
    <property type="protein sequence ID" value="PDA_v2.g22338.t1"/>
    <property type="gene ID" value="PDA_v2.g22338"/>
</dbReference>
<dbReference type="Gene3D" id="1.10.510.10">
    <property type="entry name" value="Transferase(Phosphotransferase) domain 1"/>
    <property type="match status" value="1"/>
</dbReference>
<dbReference type="AlphaFoldDB" id="A0A914Q599"/>
<name>A0A914Q599_9BILA</name>
<keyword evidence="2" id="KW-1185">Reference proteome</keyword>
<dbReference type="SUPFAM" id="SSF56112">
    <property type="entry name" value="Protein kinase-like (PK-like)"/>
    <property type="match status" value="1"/>
</dbReference>
<sequence>MVEIYTLGGELYSDIAFGDLLDYLKDGKRIEMPQKMPENIFETAHSCWKENPYLRPMFSELRYEIQMILQEFDPDYYYLYVEKYQ</sequence>
<dbReference type="GO" id="GO:0004714">
    <property type="term" value="F:transmembrane receptor protein tyrosine kinase activity"/>
    <property type="evidence" value="ECO:0007669"/>
    <property type="project" value="TreeGrafter"/>
</dbReference>
<organism evidence="2 3">
    <name type="scientific">Panagrolaimus davidi</name>
    <dbReference type="NCBI Taxonomy" id="227884"/>
    <lineage>
        <taxon>Eukaryota</taxon>
        <taxon>Metazoa</taxon>
        <taxon>Ecdysozoa</taxon>
        <taxon>Nematoda</taxon>
        <taxon>Chromadorea</taxon>
        <taxon>Rhabditida</taxon>
        <taxon>Tylenchina</taxon>
        <taxon>Panagrolaimomorpha</taxon>
        <taxon>Panagrolaimoidea</taxon>
        <taxon>Panagrolaimidae</taxon>
        <taxon>Panagrolaimus</taxon>
    </lineage>
</organism>